<dbReference type="CDD" id="cd00959">
    <property type="entry name" value="DeoC"/>
    <property type="match status" value="1"/>
</dbReference>
<dbReference type="AlphaFoldDB" id="A0A0G1J9X3"/>
<dbReference type="GO" id="GO:0006018">
    <property type="term" value="P:2-deoxyribose 1-phosphate catabolic process"/>
    <property type="evidence" value="ECO:0007669"/>
    <property type="project" value="UniProtKB-UniRule"/>
</dbReference>
<dbReference type="Gene3D" id="3.20.20.70">
    <property type="entry name" value="Aldolase class I"/>
    <property type="match status" value="1"/>
</dbReference>
<sequence length="220" mass="23605">MDIAKYIDHTLLKPDATMEQIMKLCEEAKQYGFAAVCVNPIWVSLCTEILDYPQRNSDIKICAVVGFPLGCNLSETKATEAYNAFADGAEELDMVMNIGNLKSGDCLKVEKDIKAVFHVKHRSLLKVIIETCLLTREEKILACKIAKNAGADFVKTSTGFSTGGATVEDVKLMRKTVGTTMGVKAAGGIRDYAAAKAMIDAGATRLGCSAGIAIVEGSKK</sequence>
<comment type="function">
    <text evidence="6 7">Catalyzes a reversible aldol reaction between acetaldehyde and D-glyceraldehyde 3-phosphate to generate 2-deoxy-D-ribose 5-phosphate.</text>
</comment>
<comment type="pathway">
    <text evidence="7">Carbohydrate degradation; 2-deoxy-D-ribose 1-phosphate degradation; D-glyceraldehyde 3-phosphate and acetaldehyde from 2-deoxy-alpha-D-ribose 1-phosphate: step 2/2.</text>
</comment>
<reference evidence="8 9" key="1">
    <citation type="journal article" date="2015" name="Nature">
        <title>rRNA introns, odd ribosomes, and small enigmatic genomes across a large radiation of phyla.</title>
        <authorList>
            <person name="Brown C.T."/>
            <person name="Hug L.A."/>
            <person name="Thomas B.C."/>
            <person name="Sharon I."/>
            <person name="Castelle C.J."/>
            <person name="Singh A."/>
            <person name="Wilkins M.J."/>
            <person name="Williams K.H."/>
            <person name="Banfield J.F."/>
        </authorList>
    </citation>
    <scope>NUCLEOTIDE SEQUENCE [LARGE SCALE GENOMIC DNA]</scope>
</reference>
<evidence type="ECO:0000256" key="7">
    <source>
        <dbReference type="HAMAP-Rule" id="MF_00114"/>
    </source>
</evidence>
<comment type="catalytic activity">
    <reaction evidence="5 7">
        <text>2-deoxy-D-ribose 5-phosphate = D-glyceraldehyde 3-phosphate + acetaldehyde</text>
        <dbReference type="Rhea" id="RHEA:12821"/>
        <dbReference type="ChEBI" id="CHEBI:15343"/>
        <dbReference type="ChEBI" id="CHEBI:59776"/>
        <dbReference type="ChEBI" id="CHEBI:62877"/>
        <dbReference type="EC" id="4.1.2.4"/>
    </reaction>
</comment>
<dbReference type="InterPro" id="IPR002915">
    <property type="entry name" value="DeoC/FbaB/LacD_aldolase"/>
</dbReference>
<dbReference type="EC" id="4.1.2.4" evidence="7"/>
<dbReference type="NCBIfam" id="TIGR00126">
    <property type="entry name" value="deoC"/>
    <property type="match status" value="1"/>
</dbReference>
<keyword evidence="4 7" id="KW-0704">Schiff base</keyword>
<gene>
    <name evidence="7" type="primary">deoC</name>
    <name evidence="8" type="ORF">UW30_C0018G0022</name>
</gene>
<dbReference type="PIRSF" id="PIRSF001357">
    <property type="entry name" value="DeoC"/>
    <property type="match status" value="1"/>
</dbReference>
<evidence type="ECO:0000256" key="1">
    <source>
        <dbReference type="ARBA" id="ARBA00010936"/>
    </source>
</evidence>
<keyword evidence="3 7" id="KW-0456">Lyase</keyword>
<feature type="active site" description="Schiff-base intermediate with acetaldehyde" evidence="7">
    <location>
        <position position="155"/>
    </location>
</feature>
<evidence type="ECO:0000256" key="4">
    <source>
        <dbReference type="ARBA" id="ARBA00023270"/>
    </source>
</evidence>
<dbReference type="GO" id="GO:0009264">
    <property type="term" value="P:deoxyribonucleotide catabolic process"/>
    <property type="evidence" value="ECO:0007669"/>
    <property type="project" value="UniProtKB-UniRule"/>
</dbReference>
<evidence type="ECO:0000256" key="5">
    <source>
        <dbReference type="ARBA" id="ARBA00048791"/>
    </source>
</evidence>
<comment type="subcellular location">
    <subcellularLocation>
        <location evidence="7">Cytoplasm</location>
    </subcellularLocation>
</comment>
<dbReference type="GO" id="GO:0005737">
    <property type="term" value="C:cytoplasm"/>
    <property type="evidence" value="ECO:0007669"/>
    <property type="project" value="UniProtKB-SubCell"/>
</dbReference>
<evidence type="ECO:0000256" key="2">
    <source>
        <dbReference type="ARBA" id="ARBA00022490"/>
    </source>
</evidence>
<dbReference type="SMART" id="SM01133">
    <property type="entry name" value="DeoC"/>
    <property type="match status" value="1"/>
</dbReference>
<dbReference type="FunFam" id="3.20.20.70:FF:000044">
    <property type="entry name" value="Deoxyribose-phosphate aldolase"/>
    <property type="match status" value="1"/>
</dbReference>
<dbReference type="UniPathway" id="UPA00002">
    <property type="reaction ID" value="UER00468"/>
</dbReference>
<feature type="active site" description="Proton donor/acceptor" evidence="7">
    <location>
        <position position="184"/>
    </location>
</feature>
<organism evidence="8 9">
    <name type="scientific">Candidatus Giovannonibacteria bacterium GW2011_GWA2_44_13b</name>
    <dbReference type="NCBI Taxonomy" id="1618647"/>
    <lineage>
        <taxon>Bacteria</taxon>
        <taxon>Candidatus Giovannoniibacteriota</taxon>
    </lineage>
</organism>
<name>A0A0G1J9X3_9BACT</name>
<comment type="caution">
    <text evidence="8">The sequence shown here is derived from an EMBL/GenBank/DDBJ whole genome shotgun (WGS) entry which is preliminary data.</text>
</comment>
<proteinExistence type="inferred from homology"/>
<evidence type="ECO:0000313" key="8">
    <source>
        <dbReference type="EMBL" id="KKT40802.1"/>
    </source>
</evidence>
<dbReference type="SUPFAM" id="SSF51569">
    <property type="entry name" value="Aldolase"/>
    <property type="match status" value="1"/>
</dbReference>
<dbReference type="Pfam" id="PF01791">
    <property type="entry name" value="DeoC"/>
    <property type="match status" value="1"/>
</dbReference>
<dbReference type="InterPro" id="IPR011343">
    <property type="entry name" value="DeoC"/>
</dbReference>
<dbReference type="HAMAP" id="MF_00114">
    <property type="entry name" value="DeoC_type1"/>
    <property type="match status" value="1"/>
</dbReference>
<dbReference type="GO" id="GO:0016052">
    <property type="term" value="P:carbohydrate catabolic process"/>
    <property type="evidence" value="ECO:0007669"/>
    <property type="project" value="TreeGrafter"/>
</dbReference>
<dbReference type="InterPro" id="IPR013785">
    <property type="entry name" value="Aldolase_TIM"/>
</dbReference>
<evidence type="ECO:0000313" key="9">
    <source>
        <dbReference type="Proteomes" id="UP000034736"/>
    </source>
</evidence>
<evidence type="ECO:0000256" key="6">
    <source>
        <dbReference type="ARBA" id="ARBA00056337"/>
    </source>
</evidence>
<evidence type="ECO:0000256" key="3">
    <source>
        <dbReference type="ARBA" id="ARBA00023239"/>
    </source>
</evidence>
<keyword evidence="2 7" id="KW-0963">Cytoplasm</keyword>
<dbReference type="GO" id="GO:0004139">
    <property type="term" value="F:deoxyribose-phosphate aldolase activity"/>
    <property type="evidence" value="ECO:0007669"/>
    <property type="project" value="UniProtKB-UniRule"/>
</dbReference>
<dbReference type="PANTHER" id="PTHR10889">
    <property type="entry name" value="DEOXYRIBOSE-PHOSPHATE ALDOLASE"/>
    <property type="match status" value="1"/>
</dbReference>
<dbReference type="PANTHER" id="PTHR10889:SF1">
    <property type="entry name" value="DEOXYRIBOSE-PHOSPHATE ALDOLASE"/>
    <property type="match status" value="1"/>
</dbReference>
<accession>A0A0G1J9X3</accession>
<dbReference type="EMBL" id="LCHU01000018">
    <property type="protein sequence ID" value="KKT40802.1"/>
    <property type="molecule type" value="Genomic_DNA"/>
</dbReference>
<feature type="active site" description="Proton donor/acceptor" evidence="7">
    <location>
        <position position="93"/>
    </location>
</feature>
<dbReference type="InterPro" id="IPR028581">
    <property type="entry name" value="DeoC_typeI"/>
</dbReference>
<dbReference type="Proteomes" id="UP000034736">
    <property type="component" value="Unassembled WGS sequence"/>
</dbReference>
<protein>
    <recommendedName>
        <fullName evidence="7">Deoxyribose-phosphate aldolase</fullName>
        <shortName evidence="7">DERA</shortName>
        <ecNumber evidence="7">4.1.2.4</ecNumber>
    </recommendedName>
    <alternativeName>
        <fullName evidence="7">2-deoxy-D-ribose 5-phosphate aldolase</fullName>
    </alternativeName>
    <alternativeName>
        <fullName evidence="7">Phosphodeoxyriboaldolase</fullName>
        <shortName evidence="7">Deoxyriboaldolase</shortName>
    </alternativeName>
</protein>
<dbReference type="PATRIC" id="fig|1618647.3.peg.692"/>
<dbReference type="STRING" id="1618647.UW30_C0018G0022"/>
<comment type="similarity">
    <text evidence="1 7">Belongs to the DeoC/FbaB aldolase family. DeoC type 1 subfamily.</text>
</comment>